<protein>
    <submittedName>
        <fullName evidence="2">Uncharacterized protein</fullName>
    </submittedName>
</protein>
<comment type="caution">
    <text evidence="2">The sequence shown here is derived from an EMBL/GenBank/DDBJ whole genome shotgun (WGS) entry which is preliminary data.</text>
</comment>
<organism evidence="2 3">
    <name type="scientific">Portunus trituberculatus</name>
    <name type="common">Swimming crab</name>
    <name type="synonym">Neptunus trituberculatus</name>
    <dbReference type="NCBI Taxonomy" id="210409"/>
    <lineage>
        <taxon>Eukaryota</taxon>
        <taxon>Metazoa</taxon>
        <taxon>Ecdysozoa</taxon>
        <taxon>Arthropoda</taxon>
        <taxon>Crustacea</taxon>
        <taxon>Multicrustacea</taxon>
        <taxon>Malacostraca</taxon>
        <taxon>Eumalacostraca</taxon>
        <taxon>Eucarida</taxon>
        <taxon>Decapoda</taxon>
        <taxon>Pleocyemata</taxon>
        <taxon>Brachyura</taxon>
        <taxon>Eubrachyura</taxon>
        <taxon>Portunoidea</taxon>
        <taxon>Portunidae</taxon>
        <taxon>Portuninae</taxon>
        <taxon>Portunus</taxon>
    </lineage>
</organism>
<evidence type="ECO:0000256" key="1">
    <source>
        <dbReference type="SAM" id="MobiDB-lite"/>
    </source>
</evidence>
<dbReference type="EMBL" id="VSRR010072902">
    <property type="protein sequence ID" value="MPC86906.1"/>
    <property type="molecule type" value="Genomic_DNA"/>
</dbReference>
<feature type="compositionally biased region" description="Basic and acidic residues" evidence="1">
    <location>
        <begin position="45"/>
        <end position="54"/>
    </location>
</feature>
<reference evidence="2 3" key="1">
    <citation type="submission" date="2019-05" db="EMBL/GenBank/DDBJ databases">
        <title>Another draft genome of Portunus trituberculatus and its Hox gene families provides insights of decapod evolution.</title>
        <authorList>
            <person name="Jeong J.-H."/>
            <person name="Song I."/>
            <person name="Kim S."/>
            <person name="Choi T."/>
            <person name="Kim D."/>
            <person name="Ryu S."/>
            <person name="Kim W."/>
        </authorList>
    </citation>
    <scope>NUCLEOTIDE SEQUENCE [LARGE SCALE GENOMIC DNA]</scope>
    <source>
        <tissue evidence="2">Muscle</tissue>
    </source>
</reference>
<dbReference type="AlphaFoldDB" id="A0A5B7IYY1"/>
<name>A0A5B7IYY1_PORTR</name>
<gene>
    <name evidence="2" type="ORF">E2C01_081745</name>
</gene>
<keyword evidence="3" id="KW-1185">Reference proteome</keyword>
<accession>A0A5B7IYY1</accession>
<evidence type="ECO:0000313" key="3">
    <source>
        <dbReference type="Proteomes" id="UP000324222"/>
    </source>
</evidence>
<proteinExistence type="predicted"/>
<dbReference type="Proteomes" id="UP000324222">
    <property type="component" value="Unassembled WGS sequence"/>
</dbReference>
<feature type="compositionally biased region" description="Acidic residues" evidence="1">
    <location>
        <begin position="55"/>
        <end position="71"/>
    </location>
</feature>
<sequence length="71" mass="8221">MEERQGERRRGRAVDVMGKEDIKVKGVTLGGRGGVKRVRSAPTRMRGDEMRGEEHEEEMEEEEKEEESDFL</sequence>
<feature type="region of interest" description="Disordered" evidence="1">
    <location>
        <begin position="25"/>
        <end position="71"/>
    </location>
</feature>
<evidence type="ECO:0000313" key="2">
    <source>
        <dbReference type="EMBL" id="MPC86906.1"/>
    </source>
</evidence>